<dbReference type="InterPro" id="IPR052532">
    <property type="entry name" value="SUA5_domain"/>
</dbReference>
<dbReference type="EMBL" id="UAPV01000001">
    <property type="protein sequence ID" value="SPT70213.1"/>
    <property type="molecule type" value="Genomic_DNA"/>
</dbReference>
<dbReference type="AlphaFoldDB" id="A0A2X0V8X7"/>
<dbReference type="InterPro" id="IPR017945">
    <property type="entry name" value="DHBP_synth_RibB-like_a/b_dom"/>
</dbReference>
<evidence type="ECO:0000259" key="1">
    <source>
        <dbReference type="PROSITE" id="PS51163"/>
    </source>
</evidence>
<dbReference type="SUPFAM" id="SSF55821">
    <property type="entry name" value="YrdC/RibB"/>
    <property type="match status" value="1"/>
</dbReference>
<dbReference type="NCBIfam" id="TIGR00057">
    <property type="entry name" value="L-threonylcarbamoyladenylate synthase"/>
    <property type="match status" value="1"/>
</dbReference>
<dbReference type="Proteomes" id="UP000250086">
    <property type="component" value="Unassembled WGS sequence"/>
</dbReference>
<dbReference type="InterPro" id="IPR006070">
    <property type="entry name" value="Sua5-like_dom"/>
</dbReference>
<dbReference type="GO" id="GO:0003725">
    <property type="term" value="F:double-stranded RNA binding"/>
    <property type="evidence" value="ECO:0007669"/>
    <property type="project" value="InterPro"/>
</dbReference>
<dbReference type="Gene3D" id="3.90.870.10">
    <property type="entry name" value="DHBP synthase"/>
    <property type="match status" value="1"/>
</dbReference>
<dbReference type="PANTHER" id="PTHR42828">
    <property type="entry name" value="DHBP SYNTHASE RIBB-LIKE ALPHA/BETA DOMAIN-CONTAINING PROTEIN"/>
    <property type="match status" value="1"/>
</dbReference>
<sequence>MSAKFISIHPDNPQSRFIKQASEIILNGGVAVIPTDSAYALCCTLGDKSAMERIIAIRKISKNHNFTLLCRDLSELSTFAKIGNNEFRLLKHNTPGAYTFILPATKEVPRRLMNEKRKTIGIRVPRGAIIEALMEEVGEPLMSCSLIMPDCEEAENDPVEINDKIGSLVDVIVDGGVLTTEPTTVIRFEDGVPLIRRVGGGDPAPFEE</sequence>
<keyword evidence="3" id="KW-1185">Reference proteome</keyword>
<dbReference type="Pfam" id="PF01300">
    <property type="entry name" value="Sua5_yciO_yrdC"/>
    <property type="match status" value="1"/>
</dbReference>
<evidence type="ECO:0000313" key="2">
    <source>
        <dbReference type="EMBL" id="SPT70213.1"/>
    </source>
</evidence>
<feature type="domain" description="YrdC-like" evidence="1">
    <location>
        <begin position="15"/>
        <end position="201"/>
    </location>
</feature>
<reference evidence="2 3" key="1">
    <citation type="submission" date="2018-06" db="EMBL/GenBank/DDBJ databases">
        <authorList>
            <consortium name="Pathogen Informatics"/>
            <person name="Doyle S."/>
        </authorList>
    </citation>
    <scope>NUCLEOTIDE SEQUENCE [LARGE SCALE GENOMIC DNA]</scope>
    <source>
        <strain evidence="2 3">NCTC13093</strain>
    </source>
</reference>
<name>A0A2X0V8X7_9GAMM</name>
<accession>A0A2X0V8X7</accession>
<dbReference type="OrthoDB" id="9781656at2"/>
<gene>
    <name evidence="2" type="primary">yciO</name>
    <name evidence="2" type="ORF">NCTC13093_01622</name>
</gene>
<proteinExistence type="predicted"/>
<dbReference type="PANTHER" id="PTHR42828:SF3">
    <property type="entry name" value="THREONYLCARBAMOYL-AMP SYNTHASE"/>
    <property type="match status" value="1"/>
</dbReference>
<protein>
    <submittedName>
        <fullName evidence="2">Translation factor (SUA5)</fullName>
    </submittedName>
</protein>
<dbReference type="PROSITE" id="PS51163">
    <property type="entry name" value="YRDC"/>
    <property type="match status" value="1"/>
</dbReference>
<evidence type="ECO:0000313" key="3">
    <source>
        <dbReference type="Proteomes" id="UP000250086"/>
    </source>
</evidence>
<dbReference type="RefSeq" id="WP_113744309.1">
    <property type="nucleotide sequence ID" value="NZ_UAPU01000005.1"/>
</dbReference>
<organism evidence="2 3">
    <name type="scientific">Anaerobiospirillum thomasii</name>
    <dbReference type="NCBI Taxonomy" id="179995"/>
    <lineage>
        <taxon>Bacteria</taxon>
        <taxon>Pseudomonadati</taxon>
        <taxon>Pseudomonadota</taxon>
        <taxon>Gammaproteobacteria</taxon>
        <taxon>Aeromonadales</taxon>
        <taxon>Succinivibrionaceae</taxon>
        <taxon>Anaerobiospirillum</taxon>
    </lineage>
</organism>